<evidence type="ECO:0000313" key="14">
    <source>
        <dbReference type="Proteomes" id="UP000184330"/>
    </source>
</evidence>
<dbReference type="PROSITE" id="PS50011">
    <property type="entry name" value="PROTEIN_KINASE_DOM"/>
    <property type="match status" value="1"/>
</dbReference>
<evidence type="ECO:0000256" key="10">
    <source>
        <dbReference type="PROSITE-ProRule" id="PRU10141"/>
    </source>
</evidence>
<dbReference type="PROSITE" id="PS00108">
    <property type="entry name" value="PROTEIN_KINASE_ST"/>
    <property type="match status" value="1"/>
</dbReference>
<evidence type="ECO:0000256" key="3">
    <source>
        <dbReference type="ARBA" id="ARBA00022527"/>
    </source>
</evidence>
<dbReference type="EMBL" id="FJOG01000001">
    <property type="protein sequence ID" value="CZR50563.1"/>
    <property type="molecule type" value="Genomic_DNA"/>
</dbReference>
<dbReference type="OrthoDB" id="3531824at2759"/>
<dbReference type="InterPro" id="IPR011009">
    <property type="entry name" value="Kinase-like_dom_sf"/>
</dbReference>
<evidence type="ECO:0000256" key="9">
    <source>
        <dbReference type="ARBA" id="ARBA00048679"/>
    </source>
</evidence>
<dbReference type="GO" id="GO:0005524">
    <property type="term" value="F:ATP binding"/>
    <property type="evidence" value="ECO:0007669"/>
    <property type="project" value="UniProtKB-UniRule"/>
</dbReference>
<dbReference type="PROSITE" id="PS00107">
    <property type="entry name" value="PROTEIN_KINASE_ATP"/>
    <property type="match status" value="1"/>
</dbReference>
<organism evidence="13 14">
    <name type="scientific">Phialocephala subalpina</name>
    <dbReference type="NCBI Taxonomy" id="576137"/>
    <lineage>
        <taxon>Eukaryota</taxon>
        <taxon>Fungi</taxon>
        <taxon>Dikarya</taxon>
        <taxon>Ascomycota</taxon>
        <taxon>Pezizomycotina</taxon>
        <taxon>Leotiomycetes</taxon>
        <taxon>Helotiales</taxon>
        <taxon>Mollisiaceae</taxon>
        <taxon>Phialocephala</taxon>
        <taxon>Phialocephala fortinii species complex</taxon>
    </lineage>
</organism>
<comment type="catalytic activity">
    <reaction evidence="8">
        <text>L-threonyl-[protein] + ATP = O-phospho-L-threonyl-[protein] + ADP + H(+)</text>
        <dbReference type="Rhea" id="RHEA:46608"/>
        <dbReference type="Rhea" id="RHEA-COMP:11060"/>
        <dbReference type="Rhea" id="RHEA-COMP:11605"/>
        <dbReference type="ChEBI" id="CHEBI:15378"/>
        <dbReference type="ChEBI" id="CHEBI:30013"/>
        <dbReference type="ChEBI" id="CHEBI:30616"/>
        <dbReference type="ChEBI" id="CHEBI:61977"/>
        <dbReference type="ChEBI" id="CHEBI:456216"/>
        <dbReference type="EC" id="2.7.11.1"/>
    </reaction>
</comment>
<dbReference type="EC" id="2.7.11.1" evidence="2"/>
<evidence type="ECO:0000256" key="4">
    <source>
        <dbReference type="ARBA" id="ARBA00022679"/>
    </source>
</evidence>
<dbReference type="CDD" id="cd00180">
    <property type="entry name" value="PKc"/>
    <property type="match status" value="1"/>
</dbReference>
<dbReference type="InterPro" id="IPR017441">
    <property type="entry name" value="Protein_kinase_ATP_BS"/>
</dbReference>
<evidence type="ECO:0000259" key="12">
    <source>
        <dbReference type="PROSITE" id="PS50011"/>
    </source>
</evidence>
<reference evidence="13 14" key="1">
    <citation type="submission" date="2016-03" db="EMBL/GenBank/DDBJ databases">
        <authorList>
            <person name="Ploux O."/>
        </authorList>
    </citation>
    <scope>NUCLEOTIDE SEQUENCE [LARGE SCALE GENOMIC DNA]</scope>
    <source>
        <strain evidence="13 14">UAMH 11012</strain>
    </source>
</reference>
<dbReference type="SMART" id="SM00220">
    <property type="entry name" value="S_TKc"/>
    <property type="match status" value="1"/>
</dbReference>
<dbReference type="InterPro" id="IPR000719">
    <property type="entry name" value="Prot_kinase_dom"/>
</dbReference>
<feature type="binding site" evidence="10">
    <location>
        <position position="246"/>
    </location>
    <ligand>
        <name>ATP</name>
        <dbReference type="ChEBI" id="CHEBI:30616"/>
    </ligand>
</feature>
<evidence type="ECO:0000256" key="11">
    <source>
        <dbReference type="SAM" id="MobiDB-lite"/>
    </source>
</evidence>
<proteinExistence type="inferred from homology"/>
<dbReference type="Gene3D" id="1.10.510.10">
    <property type="entry name" value="Transferase(Phosphotransferase) domain 1"/>
    <property type="match status" value="1"/>
</dbReference>
<evidence type="ECO:0000256" key="6">
    <source>
        <dbReference type="ARBA" id="ARBA00022777"/>
    </source>
</evidence>
<dbReference type="STRING" id="576137.A0A1L7WCM7"/>
<keyword evidence="6" id="KW-0418">Kinase</keyword>
<feature type="compositionally biased region" description="Low complexity" evidence="11">
    <location>
        <begin position="542"/>
        <end position="552"/>
    </location>
</feature>
<sequence>MAREAHPKTLFHLVPTNQVAHDALLHPDNKHRVSSSNIGPGLEVGYHVPSTPRGHVITRLGRDADLILRESTREHPVSAIHVAFEINPATHLVLLSVRSKRISSVTFAVLEDPNTDESTGENITGEKITGDGVILYGQDYKISIASYDFQLIWRTISETGNAKSLKALTVQGYETSLQLLQDVRSRDRPTENDNSEAQSWHITRLNTTKGPIFQDIEHLRVRIGRGAYGTVYEAVDRTSGYKFAIKVVDLSGQDDVEAARAILHREIKVMQRVKHEHIIEYLGHQLFHTLYPEILMPLRSGSLTSLAKSPPPDIDYEQLCFMALGQMLSALDYLASENLIHRDVKPDNILYSLLNGRYLFQLADFGLAHHRSLATTFCGTGYYQAPELWPFISGVNAGQSPKLDIWSLLACIVAVRSRLKEFPPDTTDYGVVLPALRAKIPAVSRLEPMARLHPDRRASAAQMLVLLFDGEGLTTPKSKIPAIEPDVPAAEPSSRPQTRNDRGKAPQRPTAAARPLIVYPPRAPGNPLARLPPPIPNRGGNLAQPAAAQLQPIRAHRDGVVKRQAKSRAHGANTLDRTSPEQNPPAPIGPPSVQEPPVLKGPRETLRRIPGSYVD</sequence>
<keyword evidence="4" id="KW-0808">Transferase</keyword>
<keyword evidence="3" id="KW-0723">Serine/threonine-protein kinase</keyword>
<gene>
    <name evidence="13" type="ORF">PAC_00437</name>
</gene>
<dbReference type="PANTHER" id="PTHR43671">
    <property type="entry name" value="SERINE/THREONINE-PROTEIN KINASE NEK"/>
    <property type="match status" value="1"/>
</dbReference>
<dbReference type="PANTHER" id="PTHR43671:SF98">
    <property type="entry name" value="SERINE_THREONINE-PROTEIN KINASE NEK11"/>
    <property type="match status" value="1"/>
</dbReference>
<evidence type="ECO:0000256" key="5">
    <source>
        <dbReference type="ARBA" id="ARBA00022741"/>
    </source>
</evidence>
<accession>A0A1L7WCM7</accession>
<keyword evidence="5 10" id="KW-0547">Nucleotide-binding</keyword>
<keyword evidence="7 10" id="KW-0067">ATP-binding</keyword>
<evidence type="ECO:0000313" key="13">
    <source>
        <dbReference type="EMBL" id="CZR50563.1"/>
    </source>
</evidence>
<name>A0A1L7WCM7_9HELO</name>
<evidence type="ECO:0000256" key="7">
    <source>
        <dbReference type="ARBA" id="ARBA00022840"/>
    </source>
</evidence>
<dbReference type="Proteomes" id="UP000184330">
    <property type="component" value="Unassembled WGS sequence"/>
</dbReference>
<feature type="compositionally biased region" description="Pro residues" evidence="11">
    <location>
        <begin position="582"/>
        <end position="594"/>
    </location>
</feature>
<dbReference type="InterPro" id="IPR008271">
    <property type="entry name" value="Ser/Thr_kinase_AS"/>
</dbReference>
<dbReference type="SUPFAM" id="SSF56112">
    <property type="entry name" value="Protein kinase-like (PK-like)"/>
    <property type="match status" value="1"/>
</dbReference>
<dbReference type="GO" id="GO:0004674">
    <property type="term" value="F:protein serine/threonine kinase activity"/>
    <property type="evidence" value="ECO:0007669"/>
    <property type="project" value="UniProtKB-KW"/>
</dbReference>
<evidence type="ECO:0000256" key="8">
    <source>
        <dbReference type="ARBA" id="ARBA00047899"/>
    </source>
</evidence>
<dbReference type="InterPro" id="IPR050660">
    <property type="entry name" value="NEK_Ser/Thr_kinase"/>
</dbReference>
<feature type="region of interest" description="Disordered" evidence="11">
    <location>
        <begin position="477"/>
        <end position="615"/>
    </location>
</feature>
<comment type="catalytic activity">
    <reaction evidence="9">
        <text>L-seryl-[protein] + ATP = O-phospho-L-seryl-[protein] + ADP + H(+)</text>
        <dbReference type="Rhea" id="RHEA:17989"/>
        <dbReference type="Rhea" id="RHEA-COMP:9863"/>
        <dbReference type="Rhea" id="RHEA-COMP:11604"/>
        <dbReference type="ChEBI" id="CHEBI:15378"/>
        <dbReference type="ChEBI" id="CHEBI:29999"/>
        <dbReference type="ChEBI" id="CHEBI:30616"/>
        <dbReference type="ChEBI" id="CHEBI:83421"/>
        <dbReference type="ChEBI" id="CHEBI:456216"/>
        <dbReference type="EC" id="2.7.11.1"/>
    </reaction>
</comment>
<keyword evidence="14" id="KW-1185">Reference proteome</keyword>
<protein>
    <recommendedName>
        <fullName evidence="2">non-specific serine/threonine protein kinase</fullName>
        <ecNumber evidence="2">2.7.11.1</ecNumber>
    </recommendedName>
</protein>
<evidence type="ECO:0000256" key="2">
    <source>
        <dbReference type="ARBA" id="ARBA00012513"/>
    </source>
</evidence>
<feature type="domain" description="Protein kinase" evidence="12">
    <location>
        <begin position="217"/>
        <end position="469"/>
    </location>
</feature>
<evidence type="ECO:0000256" key="1">
    <source>
        <dbReference type="ARBA" id="ARBA00010886"/>
    </source>
</evidence>
<dbReference type="AlphaFoldDB" id="A0A1L7WCM7"/>
<comment type="similarity">
    <text evidence="1">Belongs to the protein kinase superfamily. NEK Ser/Thr protein kinase family. NIMA subfamily.</text>
</comment>
<dbReference type="Pfam" id="PF00069">
    <property type="entry name" value="Pkinase"/>
    <property type="match status" value="1"/>
</dbReference>